<sequence length="263" mass="28381">MKIRLLLGTLLFTAATANAQLATINEDFQTFTAGNTAPWPQNNWSNIQNTTSGPWVYASGTTNKFIQYYSFSAANTAGYLITPQIIAPDGNKTLTFKAALTTGSASGATGTIEIGLVDNTTDMSTFTAIGNSINLTAGIVQYSVPVPPSSKQYIAFKITGSNMHTAIQIDDVVYNSSSSLGIKENTTSRDDIRFSLNTDNTALLFFTKKQLRNIQIHSASGQMVAEGKPNGDSFSINKLQTGLYYISIETVDGRIIPSKFIKK</sequence>
<dbReference type="KEGG" id="cben:EG339_14050"/>
<dbReference type="RefSeq" id="WP_123870579.1">
    <property type="nucleotide sequence ID" value="NZ_CP033932.1"/>
</dbReference>
<evidence type="ECO:0000313" key="3">
    <source>
        <dbReference type="EMBL" id="AZB25628.1"/>
    </source>
</evidence>
<keyword evidence="4" id="KW-1185">Reference proteome</keyword>
<protein>
    <submittedName>
        <fullName evidence="3">T9SS C-terminal target domain-containing protein</fullName>
    </submittedName>
</protein>
<evidence type="ECO:0000313" key="4">
    <source>
        <dbReference type="Proteomes" id="UP000271193"/>
    </source>
</evidence>
<gene>
    <name evidence="3" type="ORF">EG339_14050</name>
</gene>
<dbReference type="InterPro" id="IPR026444">
    <property type="entry name" value="Secre_tail"/>
</dbReference>
<dbReference type="AlphaFoldDB" id="A0A3G6T8V2"/>
<name>A0A3G6T8V2_9FLAO</name>
<dbReference type="EMBL" id="CP033932">
    <property type="protein sequence ID" value="AZB25628.1"/>
    <property type="molecule type" value="Genomic_DNA"/>
</dbReference>
<reference evidence="4" key="1">
    <citation type="submission" date="2018-11" db="EMBL/GenBank/DDBJ databases">
        <title>Proposal to divide the Flavobacteriaceae and reorganize its genera based on Amino Acid Identity values calculated from whole genome sequences.</title>
        <authorList>
            <person name="Nicholson A.C."/>
            <person name="Gulvik C.A."/>
            <person name="Whitney A.M."/>
            <person name="Humrighouse B.W."/>
            <person name="Bell M."/>
            <person name="Holmes B."/>
            <person name="Steigerwalt A.G."/>
            <person name="Villarma A."/>
            <person name="Sheth M."/>
            <person name="Batra D."/>
            <person name="Pryor J."/>
            <person name="Bernardet J.-F."/>
            <person name="Hugo C."/>
            <person name="Kampfer P."/>
            <person name="Newman J."/>
            <person name="McQuiston J.R."/>
        </authorList>
    </citation>
    <scope>NUCLEOTIDE SEQUENCE [LARGE SCALE GENOMIC DNA]</scope>
    <source>
        <strain evidence="4">G0229</strain>
    </source>
</reference>
<accession>A0A3G6T8V2</accession>
<feature type="chain" id="PRO_5017945546" evidence="2">
    <location>
        <begin position="20"/>
        <end position="263"/>
    </location>
</feature>
<dbReference type="NCBIfam" id="TIGR04183">
    <property type="entry name" value="Por_Secre_tail"/>
    <property type="match status" value="1"/>
</dbReference>
<keyword evidence="1 2" id="KW-0732">Signal</keyword>
<dbReference type="GeneID" id="99065928"/>
<proteinExistence type="predicted"/>
<dbReference type="Gene3D" id="2.60.120.200">
    <property type="match status" value="1"/>
</dbReference>
<organism evidence="3 4">
    <name type="scientific">Chryseobacterium bernardetii</name>
    <dbReference type="NCBI Taxonomy" id="1241978"/>
    <lineage>
        <taxon>Bacteria</taxon>
        <taxon>Pseudomonadati</taxon>
        <taxon>Bacteroidota</taxon>
        <taxon>Flavobacteriia</taxon>
        <taxon>Flavobacteriales</taxon>
        <taxon>Weeksellaceae</taxon>
        <taxon>Chryseobacterium group</taxon>
        <taxon>Chryseobacterium</taxon>
    </lineage>
</organism>
<feature type="signal peptide" evidence="2">
    <location>
        <begin position="1"/>
        <end position="19"/>
    </location>
</feature>
<evidence type="ECO:0000256" key="2">
    <source>
        <dbReference type="SAM" id="SignalP"/>
    </source>
</evidence>
<evidence type="ECO:0000256" key="1">
    <source>
        <dbReference type="ARBA" id="ARBA00022729"/>
    </source>
</evidence>
<dbReference type="Proteomes" id="UP000271193">
    <property type="component" value="Chromosome"/>
</dbReference>